<reference evidence="2 3" key="1">
    <citation type="journal article" date="2018" name="Genome Biol. Evol.">
        <title>Multiple Roots of Fruiting Body Formation in Amoebozoa.</title>
        <authorList>
            <person name="Hillmann F."/>
            <person name="Forbes G."/>
            <person name="Novohradska S."/>
            <person name="Ferling I."/>
            <person name="Riege K."/>
            <person name="Groth M."/>
            <person name="Westermann M."/>
            <person name="Marz M."/>
            <person name="Spaller T."/>
            <person name="Winckler T."/>
            <person name="Schaap P."/>
            <person name="Glockner G."/>
        </authorList>
    </citation>
    <scope>NUCLEOTIDE SEQUENCE [LARGE SCALE GENOMIC DNA]</scope>
    <source>
        <strain evidence="2 3">Jena</strain>
    </source>
</reference>
<gene>
    <name evidence="2" type="ORF">PROFUN_10653</name>
</gene>
<dbReference type="AlphaFoldDB" id="A0A2P6MUT1"/>
<comment type="caution">
    <text evidence="2">The sequence shown here is derived from an EMBL/GenBank/DDBJ whole genome shotgun (WGS) entry which is preliminary data.</text>
</comment>
<feature type="compositionally biased region" description="Basic and acidic residues" evidence="1">
    <location>
        <begin position="45"/>
        <end position="58"/>
    </location>
</feature>
<evidence type="ECO:0000313" key="3">
    <source>
        <dbReference type="Proteomes" id="UP000241769"/>
    </source>
</evidence>
<dbReference type="EMBL" id="MDYQ01000380">
    <property type="protein sequence ID" value="PRP75475.1"/>
    <property type="molecule type" value="Genomic_DNA"/>
</dbReference>
<accession>A0A2P6MUT1</accession>
<dbReference type="Proteomes" id="UP000241769">
    <property type="component" value="Unassembled WGS sequence"/>
</dbReference>
<organism evidence="2 3">
    <name type="scientific">Planoprotostelium fungivorum</name>
    <dbReference type="NCBI Taxonomy" id="1890364"/>
    <lineage>
        <taxon>Eukaryota</taxon>
        <taxon>Amoebozoa</taxon>
        <taxon>Evosea</taxon>
        <taxon>Variosea</taxon>
        <taxon>Cavosteliida</taxon>
        <taxon>Cavosteliaceae</taxon>
        <taxon>Planoprotostelium</taxon>
    </lineage>
</organism>
<protein>
    <submittedName>
        <fullName evidence="2">Uncharacterized protein</fullName>
    </submittedName>
</protein>
<keyword evidence="3" id="KW-1185">Reference proteome</keyword>
<name>A0A2P6MUT1_9EUKA</name>
<proteinExistence type="predicted"/>
<evidence type="ECO:0000313" key="2">
    <source>
        <dbReference type="EMBL" id="PRP75475.1"/>
    </source>
</evidence>
<evidence type="ECO:0000256" key="1">
    <source>
        <dbReference type="SAM" id="MobiDB-lite"/>
    </source>
</evidence>
<feature type="region of interest" description="Disordered" evidence="1">
    <location>
        <begin position="45"/>
        <end position="73"/>
    </location>
</feature>
<dbReference type="InParanoid" id="A0A2P6MUT1"/>
<sequence>MHHPNLESLVRTPACTTHQDAELDLSARQRGEDKLFYYREYEKREKRASQESQEEHHMSTPRGQFVSFLAGRP</sequence>